<dbReference type="Proteomes" id="UP000051221">
    <property type="component" value="Unassembled WGS sequence"/>
</dbReference>
<dbReference type="InParanoid" id="A0A0Q2SAJ1"/>
<dbReference type="GO" id="GO:0030295">
    <property type="term" value="F:protein kinase activator activity"/>
    <property type="evidence" value="ECO:0007669"/>
    <property type="project" value="TreeGrafter"/>
</dbReference>
<protein>
    <submittedName>
        <fullName evidence="5">Uncharacterized protein</fullName>
    </submittedName>
</protein>
<dbReference type="InterPro" id="IPR016152">
    <property type="entry name" value="PTrfase/Anion_transptr"/>
</dbReference>
<comment type="caution">
    <text evidence="5">The sequence shown here is derived from an EMBL/GenBank/DDBJ whole genome shotgun (WGS) entry which is preliminary data.</text>
</comment>
<dbReference type="AlphaFoldDB" id="A0A0Q2SAJ1"/>
<dbReference type="PROSITE" id="PS51094">
    <property type="entry name" value="PTS_EIIA_TYPE_2"/>
    <property type="match status" value="1"/>
</dbReference>
<dbReference type="PROSITE" id="PS51350">
    <property type="entry name" value="PTS_HPR_DOM"/>
    <property type="match status" value="1"/>
</dbReference>
<dbReference type="RefSeq" id="WP_055466807.1">
    <property type="nucleotide sequence ID" value="NZ_JAKNPV010000082.1"/>
</dbReference>
<dbReference type="InterPro" id="IPR035895">
    <property type="entry name" value="HPr-like_sf"/>
</dbReference>
<evidence type="ECO:0000256" key="1">
    <source>
        <dbReference type="ARBA" id="ARBA00022553"/>
    </source>
</evidence>
<feature type="domain" description="PTS EIIA type-2" evidence="3">
    <location>
        <begin position="102"/>
        <end position="253"/>
    </location>
</feature>
<reference evidence="5 6" key="1">
    <citation type="submission" date="2015-08" db="EMBL/GenBank/DDBJ databases">
        <title>Antibacterial properties of a collection of Vibrionaceae strains.</title>
        <authorList>
            <person name="Giubergia S."/>
        </authorList>
    </citation>
    <scope>NUCLEOTIDE SEQUENCE [LARGE SCALE GENOMIC DNA]</scope>
    <source>
        <strain evidence="5 6">S0821</strain>
    </source>
</reference>
<dbReference type="InterPro" id="IPR002178">
    <property type="entry name" value="PTS_EIIA_type-2_dom"/>
</dbReference>
<keyword evidence="2" id="KW-0762">Sugar transport</keyword>
<feature type="domain" description="HPr" evidence="4">
    <location>
        <begin position="1"/>
        <end position="91"/>
    </location>
</feature>
<evidence type="ECO:0000256" key="2">
    <source>
        <dbReference type="ARBA" id="ARBA00022597"/>
    </source>
</evidence>
<keyword evidence="2" id="KW-0813">Transport</keyword>
<keyword evidence="6" id="KW-1185">Reference proteome</keyword>
<sequence length="260" mass="29518">MITSRITFVLEHDGLAGWQLQELKQLTDYFHSLFVFYNITRSKQATLNESLRIMSLGSCRHDLCQLAIEGLDAELACIVFTEYLREHATLVSTSHKPNHHAKRLLAEHPAFQLPFVYDWHYQRSQNLPDKRSALTRIAALANPNATSDLLTQLLARECISSTAMAGGIALPHVVSEHIQRPCFIVFSLDEGLDWQSAHEPVHLVCAVLLPTALHREWLIAVTRLTRWFIADTSAHLLLSARREETIESIVLHVMAHYQPS</sequence>
<dbReference type="InterPro" id="IPR000032">
    <property type="entry name" value="HPr-like"/>
</dbReference>
<gene>
    <name evidence="5" type="ORF">AMR76_18250</name>
</gene>
<dbReference type="Pfam" id="PF00359">
    <property type="entry name" value="PTS_EIIA_2"/>
    <property type="match status" value="1"/>
</dbReference>
<proteinExistence type="predicted"/>
<dbReference type="SUPFAM" id="SSF55594">
    <property type="entry name" value="HPr-like"/>
    <property type="match status" value="1"/>
</dbReference>
<dbReference type="Gene3D" id="3.40.930.10">
    <property type="entry name" value="Mannitol-specific EII, Chain A"/>
    <property type="match status" value="1"/>
</dbReference>
<dbReference type="InterPro" id="IPR051541">
    <property type="entry name" value="PTS_SugarTrans_NitroReg"/>
</dbReference>
<dbReference type="EMBL" id="LKHS01000019">
    <property type="protein sequence ID" value="KQH84379.1"/>
    <property type="molecule type" value="Genomic_DNA"/>
</dbReference>
<evidence type="ECO:0000313" key="5">
    <source>
        <dbReference type="EMBL" id="KQH84379.1"/>
    </source>
</evidence>
<dbReference type="InterPro" id="IPR016910">
    <property type="entry name" value="UCP029195_PTS_EIIA2"/>
</dbReference>
<dbReference type="PANTHER" id="PTHR47738:SF1">
    <property type="entry name" value="NITROGEN REGULATORY PROTEIN"/>
    <property type="match status" value="1"/>
</dbReference>
<keyword evidence="1" id="KW-0597">Phosphoprotein</keyword>
<dbReference type="SUPFAM" id="SSF55804">
    <property type="entry name" value="Phoshotransferase/anion transport protein"/>
    <property type="match status" value="1"/>
</dbReference>
<organism evidence="5 6">
    <name type="scientific">Vibrio furnissii</name>
    <dbReference type="NCBI Taxonomy" id="29494"/>
    <lineage>
        <taxon>Bacteria</taxon>
        <taxon>Pseudomonadati</taxon>
        <taxon>Pseudomonadota</taxon>
        <taxon>Gammaproteobacteria</taxon>
        <taxon>Vibrionales</taxon>
        <taxon>Vibrionaceae</taxon>
        <taxon>Vibrio</taxon>
    </lineage>
</organism>
<evidence type="ECO:0000313" key="6">
    <source>
        <dbReference type="Proteomes" id="UP000051221"/>
    </source>
</evidence>
<evidence type="ECO:0000259" key="3">
    <source>
        <dbReference type="PROSITE" id="PS51094"/>
    </source>
</evidence>
<name>A0A0Q2SAJ1_VIBFU</name>
<dbReference type="PIRSF" id="PIRSF029195">
    <property type="entry name" value="UCP029195_PTS_EIIA2"/>
    <property type="match status" value="1"/>
</dbReference>
<evidence type="ECO:0000259" key="4">
    <source>
        <dbReference type="PROSITE" id="PS51350"/>
    </source>
</evidence>
<dbReference type="PANTHER" id="PTHR47738">
    <property type="entry name" value="PTS SYSTEM FRUCTOSE-LIKE EIIA COMPONENT-RELATED"/>
    <property type="match status" value="1"/>
</dbReference>
<accession>A0A0Q2SAJ1</accession>